<protein>
    <submittedName>
        <fullName evidence="2">Uncharacterized protein</fullName>
    </submittedName>
</protein>
<sequence>MLDHYEFKMSISIVMNSVEPPHRRSERLRRQREEILKKTRQKPSKASQRRNRRRNRKLKNSHDRSMEKESHGTLNHPMPEDEGTSESEGHYSEEENCGNSVSMSIGDLGRTSTGSINERNEESSKSLKPEFGKDILSDTQSVTLESPPRCDSPVESDNLYQLSLTSIPHENLLGHMFNHQTMAQNFVGRQNNPCGPNVECSKMKADGDTELSHSVVVGLKDRMMPAKATRVPTEKDSMSFERPSDKEILSNQCKLDTSYENVKDEPRINRNQTNHWAFFSATLSDEKLEWDVDAPPSLAGWPGGPPNFINPQRPKKARCSKQTPLDSAGELMRLGHGSEDTEPENHLQALMEKADAFRNEDLASAPTKTTDLTPFIATETNVLRSRLPERHAQRKTPAVITKKGRVRRIFNLAPNFHLPRLTVVSVEERNRDVLLADNHTFRNILIVKNDRIPEANHEEKNEHEGIILQNDPSRFNRDSSISLACNPGGEFQSHDVSFCQWRQSMCFPQRAVLKLFFTTEKRIPTFKSQAVGNRLNEVELISLGISYHQPDIILSAKVNSDHSGFAFDIFSGSFGAPVHKRNESESLRCLQAEDSKDSLGVIPNSFGLPLSQRFAFQLVNLFGSPGVPLESLLLDDYVVALDWKTLKMIYSQWKTSVEHFELHEDRNHDLSKLCISPRMQHSALHTERQKKIRKENENSLIVDVTSLPDTEKPDQQESQGHCKTLSETNFSKIDTKDNFQDIASLILDTTSSHS</sequence>
<dbReference type="PANTHER" id="PTHR13308:SF40">
    <property type="entry name" value="NEDD4-BINDING PROTEIN 2-LIKE 1"/>
    <property type="match status" value="1"/>
</dbReference>
<proteinExistence type="predicted"/>
<feature type="region of interest" description="Disordered" evidence="1">
    <location>
        <begin position="227"/>
        <end position="247"/>
    </location>
</feature>
<dbReference type="GO" id="GO:0005634">
    <property type="term" value="C:nucleus"/>
    <property type="evidence" value="ECO:0000318"/>
    <property type="project" value="GO_Central"/>
</dbReference>
<dbReference type="eggNOG" id="KOG2401">
    <property type="taxonomic scope" value="Eukaryota"/>
</dbReference>
<dbReference type="InParanoid" id="F7C4G3"/>
<feature type="region of interest" description="Disordered" evidence="1">
    <location>
        <begin position="18"/>
        <end position="132"/>
    </location>
</feature>
<dbReference type="STRING" id="13616.ENSMODP00000011903"/>
<reference evidence="2 3" key="1">
    <citation type="journal article" date="2007" name="Nature">
        <title>Genome of the marsupial Monodelphis domestica reveals innovation in non-coding sequences.</title>
        <authorList>
            <person name="Mikkelsen T.S."/>
            <person name="Wakefield M.J."/>
            <person name="Aken B."/>
            <person name="Amemiya C.T."/>
            <person name="Chang J.L."/>
            <person name="Duke S."/>
            <person name="Garber M."/>
            <person name="Gentles A.J."/>
            <person name="Goodstadt L."/>
            <person name="Heger A."/>
            <person name="Jurka J."/>
            <person name="Kamal M."/>
            <person name="Mauceli E."/>
            <person name="Searle S.M."/>
            <person name="Sharpe T."/>
            <person name="Baker M.L."/>
            <person name="Batzer M.A."/>
            <person name="Benos P.V."/>
            <person name="Belov K."/>
            <person name="Clamp M."/>
            <person name="Cook A."/>
            <person name="Cuff J."/>
            <person name="Das R."/>
            <person name="Davidow L."/>
            <person name="Deakin J.E."/>
            <person name="Fazzari M.J."/>
            <person name="Glass J.L."/>
            <person name="Grabherr M."/>
            <person name="Greally J.M."/>
            <person name="Gu W."/>
            <person name="Hore T.A."/>
            <person name="Huttley G.A."/>
            <person name="Kleber M."/>
            <person name="Jirtle R.L."/>
            <person name="Koina E."/>
            <person name="Lee J.T."/>
            <person name="Mahony S."/>
            <person name="Marra M.A."/>
            <person name="Miller R.D."/>
            <person name="Nicholls R.D."/>
            <person name="Oda M."/>
            <person name="Papenfuss A.T."/>
            <person name="Parra Z.E."/>
            <person name="Pollock D.D."/>
            <person name="Ray D.A."/>
            <person name="Schein J.E."/>
            <person name="Speed T.P."/>
            <person name="Thompson K."/>
            <person name="VandeBerg J.L."/>
            <person name="Wade C.M."/>
            <person name="Walker J.A."/>
            <person name="Waters P.D."/>
            <person name="Webber C."/>
            <person name="Weidman J.R."/>
            <person name="Xie X."/>
            <person name="Zody M.C."/>
            <person name="Baldwin J."/>
            <person name="Abdouelleil A."/>
            <person name="Abdulkadir J."/>
            <person name="Abebe A."/>
            <person name="Abera B."/>
            <person name="Abreu J."/>
            <person name="Acer S.C."/>
            <person name="Aftuck L."/>
            <person name="Alexander A."/>
            <person name="An P."/>
            <person name="Anderson E."/>
            <person name="Anderson S."/>
            <person name="Arachi H."/>
            <person name="Azer M."/>
            <person name="Bachantsang P."/>
            <person name="Barry A."/>
            <person name="Bayul T."/>
            <person name="Berlin A."/>
            <person name="Bessette D."/>
            <person name="Bloom T."/>
            <person name="Bloom T."/>
            <person name="Boguslavskiy L."/>
            <person name="Bonnet C."/>
            <person name="Boukhgalter B."/>
            <person name="Bourzgui I."/>
            <person name="Brown A."/>
            <person name="Cahill P."/>
            <person name="Channer S."/>
            <person name="Cheshatsang Y."/>
            <person name="Chuda L."/>
            <person name="Citroen M."/>
            <person name="Collymore A."/>
            <person name="Cooke P."/>
            <person name="Costello M."/>
            <person name="D'Aco K."/>
            <person name="Daza R."/>
            <person name="De Haan G."/>
            <person name="DeGray S."/>
            <person name="DeMaso C."/>
            <person name="Dhargay N."/>
            <person name="Dooley K."/>
            <person name="Dooley E."/>
            <person name="Doricent M."/>
            <person name="Dorje P."/>
            <person name="Dorjee K."/>
            <person name="Dupes A."/>
            <person name="Elong R."/>
            <person name="Falk J."/>
            <person name="Farina A."/>
            <person name="Faro S."/>
            <person name="Ferguson D."/>
            <person name="Fisher S."/>
            <person name="Foley C.D."/>
            <person name="Franke A."/>
            <person name="Friedrich D."/>
            <person name="Gadbois L."/>
            <person name="Gearin G."/>
            <person name="Gearin C.R."/>
            <person name="Giannoukos G."/>
            <person name="Goode T."/>
            <person name="Graham J."/>
            <person name="Grandbois E."/>
            <person name="Grewal S."/>
            <person name="Gyaltsen K."/>
            <person name="Hafez N."/>
            <person name="Hagos B."/>
            <person name="Hall J."/>
            <person name="Henson C."/>
            <person name="Hollinger A."/>
            <person name="Honan T."/>
            <person name="Huard M.D."/>
            <person name="Hughes L."/>
            <person name="Hurhula B."/>
            <person name="Husby M.E."/>
            <person name="Kamat A."/>
            <person name="Kanga B."/>
            <person name="Kashin S."/>
            <person name="Khazanovich D."/>
            <person name="Kisner P."/>
            <person name="Lance K."/>
            <person name="Lara M."/>
            <person name="Lee W."/>
            <person name="Lennon N."/>
            <person name="Letendre F."/>
            <person name="LeVine R."/>
            <person name="Lipovsky A."/>
            <person name="Liu X."/>
            <person name="Liu J."/>
            <person name="Liu S."/>
            <person name="Lokyitsang T."/>
            <person name="Lokyitsang Y."/>
            <person name="Lubonja R."/>
            <person name="Lui A."/>
            <person name="MacDonald P."/>
            <person name="Magnisalis V."/>
            <person name="Maru K."/>
            <person name="Matthews C."/>
            <person name="McCusker W."/>
            <person name="McDonough S."/>
            <person name="Mehta T."/>
            <person name="Meldrim J."/>
            <person name="Meneus L."/>
            <person name="Mihai O."/>
            <person name="Mihalev A."/>
            <person name="Mihova T."/>
            <person name="Mittelman R."/>
            <person name="Mlenga V."/>
            <person name="Montmayeur A."/>
            <person name="Mulrain L."/>
            <person name="Navidi A."/>
            <person name="Naylor J."/>
            <person name="Negash T."/>
            <person name="Nguyen T."/>
            <person name="Nguyen N."/>
            <person name="Nicol R."/>
            <person name="Norbu C."/>
            <person name="Norbu N."/>
            <person name="Novod N."/>
            <person name="O'Neill B."/>
            <person name="Osman S."/>
            <person name="Markiewicz E."/>
            <person name="Oyono O.L."/>
            <person name="Patti C."/>
            <person name="Phunkhang P."/>
            <person name="Pierre F."/>
            <person name="Priest M."/>
            <person name="Raghuraman S."/>
            <person name="Rege F."/>
            <person name="Reyes R."/>
            <person name="Rise C."/>
            <person name="Rogov P."/>
            <person name="Ross K."/>
            <person name="Ryan E."/>
            <person name="Settipalli S."/>
            <person name="Shea T."/>
            <person name="Sherpa N."/>
            <person name="Shi L."/>
            <person name="Shih D."/>
            <person name="Sparrow T."/>
            <person name="Spaulding J."/>
            <person name="Stalker J."/>
            <person name="Stange-Thomann N."/>
            <person name="Stavropoulos S."/>
            <person name="Stone C."/>
            <person name="Strader C."/>
            <person name="Tesfaye S."/>
            <person name="Thomson T."/>
            <person name="Thoulutsang Y."/>
            <person name="Thoulutsang D."/>
            <person name="Topham K."/>
            <person name="Topping I."/>
            <person name="Tsamla T."/>
            <person name="Vassiliev H."/>
            <person name="Vo A."/>
            <person name="Wangchuk T."/>
            <person name="Wangdi T."/>
            <person name="Weiand M."/>
            <person name="Wilkinson J."/>
            <person name="Wilson A."/>
            <person name="Yadav S."/>
            <person name="Young G."/>
            <person name="Yu Q."/>
            <person name="Zembek L."/>
            <person name="Zhong D."/>
            <person name="Zimmer A."/>
            <person name="Zwirko Z."/>
            <person name="Jaffe D.B."/>
            <person name="Alvarez P."/>
            <person name="Brockman W."/>
            <person name="Butler J."/>
            <person name="Chin C."/>
            <person name="Gnerre S."/>
            <person name="MacCallum I."/>
            <person name="Graves J.A."/>
            <person name="Ponting C.P."/>
            <person name="Breen M."/>
            <person name="Samollow P.B."/>
            <person name="Lander E.S."/>
            <person name="Lindblad-Toh K."/>
        </authorList>
    </citation>
    <scope>NUCLEOTIDE SEQUENCE [LARGE SCALE GENOMIC DNA]</scope>
</reference>
<dbReference type="Ensembl" id="ENSMODT00000012127.4">
    <property type="protein sequence ID" value="ENSMODP00000011903.4"/>
    <property type="gene ID" value="ENSMODG00000042297.1"/>
</dbReference>
<name>F7C4G3_MONDO</name>
<feature type="region of interest" description="Disordered" evidence="1">
    <location>
        <begin position="297"/>
        <end position="320"/>
    </location>
</feature>
<dbReference type="GeneTree" id="ENSGT00940000161440"/>
<dbReference type="AlphaFoldDB" id="F7C4G3"/>
<dbReference type="GO" id="GO:0003714">
    <property type="term" value="F:transcription corepressor activity"/>
    <property type="evidence" value="ECO:0000318"/>
    <property type="project" value="GO_Central"/>
</dbReference>
<dbReference type="PANTHER" id="PTHR13308">
    <property type="entry name" value="NEDD4-BINDING PROTEIN 2-LIKE 1"/>
    <property type="match status" value="1"/>
</dbReference>
<dbReference type="Proteomes" id="UP000002280">
    <property type="component" value="Chromosome 4"/>
</dbReference>
<feature type="compositionally biased region" description="Basic and acidic residues" evidence="1">
    <location>
        <begin position="232"/>
        <end position="247"/>
    </location>
</feature>
<accession>F7C4G3</accession>
<feature type="compositionally biased region" description="Basic and acidic residues" evidence="1">
    <location>
        <begin position="118"/>
        <end position="132"/>
    </location>
</feature>
<dbReference type="OMA" id="HIRERHT"/>
<feature type="compositionally biased region" description="Basic and acidic residues" evidence="1">
    <location>
        <begin position="60"/>
        <end position="71"/>
    </location>
</feature>
<organism evidence="2 3">
    <name type="scientific">Monodelphis domestica</name>
    <name type="common">Gray short-tailed opossum</name>
    <dbReference type="NCBI Taxonomy" id="13616"/>
    <lineage>
        <taxon>Eukaryota</taxon>
        <taxon>Metazoa</taxon>
        <taxon>Chordata</taxon>
        <taxon>Craniata</taxon>
        <taxon>Vertebrata</taxon>
        <taxon>Euteleostomi</taxon>
        <taxon>Mammalia</taxon>
        <taxon>Metatheria</taxon>
        <taxon>Didelphimorphia</taxon>
        <taxon>Didelphidae</taxon>
        <taxon>Monodelphis</taxon>
    </lineage>
</organism>
<evidence type="ECO:0000313" key="3">
    <source>
        <dbReference type="Proteomes" id="UP000002280"/>
    </source>
</evidence>
<feature type="compositionally biased region" description="Basic residues" evidence="1">
    <location>
        <begin position="38"/>
        <end position="59"/>
    </location>
</feature>
<keyword evidence="3" id="KW-1185">Reference proteome</keyword>
<dbReference type="InterPro" id="IPR026302">
    <property type="entry name" value="NEDD4-bd_p2"/>
</dbReference>
<dbReference type="GO" id="GO:0000122">
    <property type="term" value="P:negative regulation of transcription by RNA polymerase II"/>
    <property type="evidence" value="ECO:0000318"/>
    <property type="project" value="GO_Central"/>
</dbReference>
<dbReference type="Bgee" id="ENSMODG00000042297">
    <property type="expression patterns" value="Expressed in spermatid and 21 other cell types or tissues"/>
</dbReference>
<evidence type="ECO:0000313" key="2">
    <source>
        <dbReference type="Ensembl" id="ENSMODP00000011903.4"/>
    </source>
</evidence>
<reference evidence="2" key="3">
    <citation type="submission" date="2025-09" db="UniProtKB">
        <authorList>
            <consortium name="Ensembl"/>
        </authorList>
    </citation>
    <scope>IDENTIFICATION</scope>
</reference>
<reference evidence="2" key="2">
    <citation type="submission" date="2025-08" db="UniProtKB">
        <authorList>
            <consortium name="Ensembl"/>
        </authorList>
    </citation>
    <scope>IDENTIFICATION</scope>
</reference>
<evidence type="ECO:0000256" key="1">
    <source>
        <dbReference type="SAM" id="MobiDB-lite"/>
    </source>
</evidence>